<reference evidence="2 3" key="1">
    <citation type="submission" date="2010-12" db="EMBL/GenBank/DDBJ databases">
        <authorList>
            <person name="Muzny D."/>
            <person name="Qin X."/>
            <person name="Deng J."/>
            <person name="Jiang H."/>
            <person name="Liu Y."/>
            <person name="Qu J."/>
            <person name="Song X.-Z."/>
            <person name="Zhang L."/>
            <person name="Thornton R."/>
            <person name="Coyle M."/>
            <person name="Francisco L."/>
            <person name="Jackson L."/>
            <person name="Javaid M."/>
            <person name="Korchina V."/>
            <person name="Kovar C."/>
            <person name="Mata R."/>
            <person name="Mathew T."/>
            <person name="Ngo R."/>
            <person name="Nguyen L."/>
            <person name="Nguyen N."/>
            <person name="Okwuonu G."/>
            <person name="Ongeri F."/>
            <person name="Pham C."/>
            <person name="Simmons D."/>
            <person name="Wilczek-Boney K."/>
            <person name="Hale W."/>
            <person name="Jakkamsetti A."/>
            <person name="Pham P."/>
            <person name="Ruth R."/>
            <person name="San Lucas F."/>
            <person name="Warren J."/>
            <person name="Zhang J."/>
            <person name="Zhao Z."/>
            <person name="Zhou C."/>
            <person name="Zhu D."/>
            <person name="Lee S."/>
            <person name="Bess C."/>
            <person name="Blankenburg K."/>
            <person name="Forbes L."/>
            <person name="Fu Q."/>
            <person name="Gubbala S."/>
            <person name="Hirani K."/>
            <person name="Jayaseelan J.C."/>
            <person name="Lara F."/>
            <person name="Munidasa M."/>
            <person name="Palculict T."/>
            <person name="Patil S."/>
            <person name="Pu L.-L."/>
            <person name="Saada N."/>
            <person name="Tang L."/>
            <person name="Weissenberger G."/>
            <person name="Zhu Y."/>
            <person name="Hemphill L."/>
            <person name="Shang Y."/>
            <person name="Youmans B."/>
            <person name="Ayvaz T."/>
            <person name="Ross M."/>
            <person name="Santibanez J."/>
            <person name="Aqrawi P."/>
            <person name="Gross S."/>
            <person name="Joshi V."/>
            <person name="Fowler G."/>
            <person name="Nazareth L."/>
            <person name="Reid J."/>
            <person name="Worley K."/>
            <person name="Petrosino J."/>
            <person name="Highlander S."/>
            <person name="Gibbs R."/>
        </authorList>
    </citation>
    <scope>NUCLEOTIDE SEQUENCE [LARGE SCALE GENOMIC DNA]</scope>
    <source>
        <strain evidence="2 3">ATCC 9812</strain>
    </source>
</reference>
<organism evidence="2 3">
    <name type="scientific">Streptococcus equinus ATCC 9812</name>
    <dbReference type="NCBI Taxonomy" id="525379"/>
    <lineage>
        <taxon>Bacteria</taxon>
        <taxon>Bacillati</taxon>
        <taxon>Bacillota</taxon>
        <taxon>Bacilli</taxon>
        <taxon>Lactobacillales</taxon>
        <taxon>Streptococcaceae</taxon>
        <taxon>Streptococcus</taxon>
    </lineage>
</organism>
<gene>
    <name evidence="2" type="ORF">HMPREF0819_1539</name>
</gene>
<dbReference type="NCBIfam" id="NF041013">
    <property type="entry name" value="T4P_ComGE"/>
    <property type="match status" value="1"/>
</dbReference>
<evidence type="ECO:0008006" key="4">
    <source>
        <dbReference type="Google" id="ProtNLM"/>
    </source>
</evidence>
<protein>
    <recommendedName>
        <fullName evidence="4">Prepilin-type cleavage/methylation N-terminal domain protein</fullName>
    </recommendedName>
</protein>
<dbReference type="AlphaFoldDB" id="E8JRB6"/>
<proteinExistence type="predicted"/>
<evidence type="ECO:0000313" key="2">
    <source>
        <dbReference type="EMBL" id="EFW88368.1"/>
    </source>
</evidence>
<dbReference type="Pfam" id="PF11773">
    <property type="entry name" value="ComGE"/>
    <property type="match status" value="1"/>
</dbReference>
<feature type="transmembrane region" description="Helical" evidence="1">
    <location>
        <begin position="12"/>
        <end position="33"/>
    </location>
</feature>
<keyword evidence="1" id="KW-1133">Transmembrane helix</keyword>
<accession>E8JRB6</accession>
<evidence type="ECO:0000256" key="1">
    <source>
        <dbReference type="SAM" id="Phobius"/>
    </source>
</evidence>
<name>E8JRB6_STREI</name>
<keyword evidence="1" id="KW-0812">Transmembrane</keyword>
<dbReference type="InterPro" id="IPR021749">
    <property type="entry name" value="ComGE"/>
</dbReference>
<dbReference type="RefSeq" id="WP_003067904.1">
    <property type="nucleotide sequence ID" value="NZ_GL698434.1"/>
</dbReference>
<dbReference type="HOGENOM" id="CLU_160623_3_0_9"/>
<evidence type="ECO:0000313" key="3">
    <source>
        <dbReference type="Proteomes" id="UP000005699"/>
    </source>
</evidence>
<comment type="caution">
    <text evidence="2">The sequence shown here is derived from an EMBL/GenBank/DDBJ whole genome shotgun (WGS) entry which is preliminary data.</text>
</comment>
<dbReference type="InterPro" id="IPR053468">
    <property type="entry name" value="ComGE-like"/>
</dbReference>
<dbReference type="EMBL" id="AEVB01000037">
    <property type="protein sequence ID" value="EFW88368.1"/>
    <property type="molecule type" value="Genomic_DNA"/>
</dbReference>
<keyword evidence="1" id="KW-0472">Membrane</keyword>
<sequence>MVIIKRKKLKAYILLESLVALALLATITILVLGEMDKSRHQMQDSLHHQEVLNVATMAVQTGQDDLVMNGVEIHIIRRDGELYVYDGQKEVMHVKKN</sequence>
<dbReference type="Proteomes" id="UP000005699">
    <property type="component" value="Unassembled WGS sequence"/>
</dbReference>